<proteinExistence type="predicted"/>
<accession>A0ABZ2LWP3</accession>
<gene>
    <name evidence="1" type="ORF">LZC94_47050</name>
</gene>
<evidence type="ECO:0000313" key="1">
    <source>
        <dbReference type="EMBL" id="WXB15368.1"/>
    </source>
</evidence>
<name>A0ABZ2LWP3_9BACT</name>
<dbReference type="SUPFAM" id="SSF54427">
    <property type="entry name" value="NTF2-like"/>
    <property type="match status" value="1"/>
</dbReference>
<dbReference type="Gene3D" id="3.10.450.50">
    <property type="match status" value="1"/>
</dbReference>
<keyword evidence="2" id="KW-1185">Reference proteome</keyword>
<dbReference type="Proteomes" id="UP001370348">
    <property type="component" value="Chromosome"/>
</dbReference>
<evidence type="ECO:0008006" key="3">
    <source>
        <dbReference type="Google" id="ProtNLM"/>
    </source>
</evidence>
<evidence type="ECO:0000313" key="2">
    <source>
        <dbReference type="Proteomes" id="UP001370348"/>
    </source>
</evidence>
<dbReference type="EMBL" id="CP089984">
    <property type="protein sequence ID" value="WXB15368.1"/>
    <property type="molecule type" value="Genomic_DNA"/>
</dbReference>
<sequence length="108" mass="12341">MKSARCFAEGAIYMEPPDLQVYEGRAALYAFFGGKEQPPIPGRMTWHHLLFDEAQQVGAGEYTYQGTRRLHGIVIVRVDQASGVISRWREYQRASPLTWDDFVGKSKF</sequence>
<reference evidence="1 2" key="1">
    <citation type="submission" date="2021-12" db="EMBL/GenBank/DDBJ databases">
        <title>Discovery of the Pendulisporaceae a myxobacterial family with distinct sporulation behavior and unique specialized metabolism.</title>
        <authorList>
            <person name="Garcia R."/>
            <person name="Popoff A."/>
            <person name="Bader C.D."/>
            <person name="Loehr J."/>
            <person name="Walesch S."/>
            <person name="Walt C."/>
            <person name="Boldt J."/>
            <person name="Bunk B."/>
            <person name="Haeckl F.J.F.P.J."/>
            <person name="Gunesch A.P."/>
            <person name="Birkelbach J."/>
            <person name="Nuebel U."/>
            <person name="Pietschmann T."/>
            <person name="Bach T."/>
            <person name="Mueller R."/>
        </authorList>
    </citation>
    <scope>NUCLEOTIDE SEQUENCE [LARGE SCALE GENOMIC DNA]</scope>
    <source>
        <strain evidence="1 2">MSr11954</strain>
    </source>
</reference>
<dbReference type="RefSeq" id="WP_394824993.1">
    <property type="nucleotide sequence ID" value="NZ_CP089984.1"/>
</dbReference>
<dbReference type="InterPro" id="IPR032710">
    <property type="entry name" value="NTF2-like_dom_sf"/>
</dbReference>
<protein>
    <recommendedName>
        <fullName evidence="3">SnoaL-like domain-containing protein</fullName>
    </recommendedName>
</protein>
<organism evidence="1 2">
    <name type="scientific">Pendulispora albinea</name>
    <dbReference type="NCBI Taxonomy" id="2741071"/>
    <lineage>
        <taxon>Bacteria</taxon>
        <taxon>Pseudomonadati</taxon>
        <taxon>Myxococcota</taxon>
        <taxon>Myxococcia</taxon>
        <taxon>Myxococcales</taxon>
        <taxon>Sorangiineae</taxon>
        <taxon>Pendulisporaceae</taxon>
        <taxon>Pendulispora</taxon>
    </lineage>
</organism>